<comment type="caution">
    <text evidence="1">The sequence shown here is derived from an EMBL/GenBank/DDBJ whole genome shotgun (WGS) entry which is preliminary data.</text>
</comment>
<protein>
    <submittedName>
        <fullName evidence="1">Uu.00g029260.m01.CDS01</fullName>
    </submittedName>
</protein>
<dbReference type="EMBL" id="CAUWAG010000003">
    <property type="protein sequence ID" value="CAJ2500073.1"/>
    <property type="molecule type" value="Genomic_DNA"/>
</dbReference>
<sequence>MAFHDVEAGRCFVAEDKSAAGPWGLELEARTIVASPVTTTWWRSIQFMLEHTDSLFVTVLYTETCPWCPGTFTPWITLWMHCHLRRIDYLPTPQAPYVTESMREYLQALDTGTMADVCHLVLEHARRLSSQPRNAPSYAITLLEDEKTMSCSTALVQCLPVKLARAMVLGVVAAQTKIDVEDPRLIMPDI</sequence>
<gene>
    <name evidence="1" type="ORF">KHLLAP_LOCUS541</name>
</gene>
<organism evidence="1 2">
    <name type="scientific">Anthostomella pinea</name>
    <dbReference type="NCBI Taxonomy" id="933095"/>
    <lineage>
        <taxon>Eukaryota</taxon>
        <taxon>Fungi</taxon>
        <taxon>Dikarya</taxon>
        <taxon>Ascomycota</taxon>
        <taxon>Pezizomycotina</taxon>
        <taxon>Sordariomycetes</taxon>
        <taxon>Xylariomycetidae</taxon>
        <taxon>Xylariales</taxon>
        <taxon>Xylariaceae</taxon>
        <taxon>Anthostomella</taxon>
    </lineage>
</organism>
<accession>A0AAI8YD04</accession>
<name>A0AAI8YD04_9PEZI</name>
<keyword evidence="2" id="KW-1185">Reference proteome</keyword>
<dbReference type="Proteomes" id="UP001295740">
    <property type="component" value="Unassembled WGS sequence"/>
</dbReference>
<evidence type="ECO:0000313" key="1">
    <source>
        <dbReference type="EMBL" id="CAJ2500073.1"/>
    </source>
</evidence>
<evidence type="ECO:0000313" key="2">
    <source>
        <dbReference type="Proteomes" id="UP001295740"/>
    </source>
</evidence>
<dbReference type="AlphaFoldDB" id="A0AAI8YD04"/>
<proteinExistence type="predicted"/>
<reference evidence="1" key="1">
    <citation type="submission" date="2023-10" db="EMBL/GenBank/DDBJ databases">
        <authorList>
            <person name="Hackl T."/>
        </authorList>
    </citation>
    <scope>NUCLEOTIDE SEQUENCE</scope>
</reference>